<feature type="compositionally biased region" description="Polar residues" evidence="1">
    <location>
        <begin position="1"/>
        <end position="17"/>
    </location>
</feature>
<reference evidence="2" key="1">
    <citation type="submission" date="2018-02" db="EMBL/GenBank/DDBJ databases">
        <title>Rhizophora mucronata_Transcriptome.</title>
        <authorList>
            <person name="Meera S.P."/>
            <person name="Sreeshan A."/>
            <person name="Augustine A."/>
        </authorList>
    </citation>
    <scope>NUCLEOTIDE SEQUENCE</scope>
    <source>
        <tissue evidence="2">Leaf</tissue>
    </source>
</reference>
<feature type="region of interest" description="Disordered" evidence="1">
    <location>
        <begin position="1"/>
        <end position="30"/>
    </location>
</feature>
<evidence type="ECO:0000313" key="2">
    <source>
        <dbReference type="EMBL" id="MBX50589.1"/>
    </source>
</evidence>
<proteinExistence type="predicted"/>
<sequence>MLTTLAAGVSSSVSPTKTLKALPNKPQRKTMSTFRQTLSALPLLSA</sequence>
<protein>
    <submittedName>
        <fullName evidence="2">Uncharacterized protein</fullName>
    </submittedName>
</protein>
<evidence type="ECO:0000256" key="1">
    <source>
        <dbReference type="SAM" id="MobiDB-lite"/>
    </source>
</evidence>
<dbReference type="AlphaFoldDB" id="A0A2P2P7B5"/>
<accession>A0A2P2P7B5</accession>
<name>A0A2P2P7B5_RHIMU</name>
<dbReference type="EMBL" id="GGEC01070105">
    <property type="protein sequence ID" value="MBX50589.1"/>
    <property type="molecule type" value="Transcribed_RNA"/>
</dbReference>
<organism evidence="2">
    <name type="scientific">Rhizophora mucronata</name>
    <name type="common">Asiatic mangrove</name>
    <dbReference type="NCBI Taxonomy" id="61149"/>
    <lineage>
        <taxon>Eukaryota</taxon>
        <taxon>Viridiplantae</taxon>
        <taxon>Streptophyta</taxon>
        <taxon>Embryophyta</taxon>
        <taxon>Tracheophyta</taxon>
        <taxon>Spermatophyta</taxon>
        <taxon>Magnoliopsida</taxon>
        <taxon>eudicotyledons</taxon>
        <taxon>Gunneridae</taxon>
        <taxon>Pentapetalae</taxon>
        <taxon>rosids</taxon>
        <taxon>fabids</taxon>
        <taxon>Malpighiales</taxon>
        <taxon>Rhizophoraceae</taxon>
        <taxon>Rhizophora</taxon>
    </lineage>
</organism>